<dbReference type="InterPro" id="IPR029753">
    <property type="entry name" value="D-isomer_DH_CS"/>
</dbReference>
<dbReference type="Pfam" id="PF00389">
    <property type="entry name" value="2-Hacid_dh"/>
    <property type="match status" value="1"/>
</dbReference>
<dbReference type="EMBL" id="RKHQ01000001">
    <property type="protein sequence ID" value="ROR96220.1"/>
    <property type="molecule type" value="Genomic_DNA"/>
</dbReference>
<dbReference type="PANTHER" id="PTHR43333">
    <property type="entry name" value="2-HACID_DH_C DOMAIN-CONTAINING PROTEIN"/>
    <property type="match status" value="1"/>
</dbReference>
<comment type="caution">
    <text evidence="7">The sequence shown here is derived from an EMBL/GenBank/DDBJ whole genome shotgun (WGS) entry which is preliminary data.</text>
</comment>
<dbReference type="PROSITE" id="PS00671">
    <property type="entry name" value="D_2_HYDROXYACID_DH_3"/>
    <property type="match status" value="1"/>
</dbReference>
<keyword evidence="3" id="KW-0520">NAD</keyword>
<feature type="domain" description="D-isomer specific 2-hydroxyacid dehydrogenase catalytic" evidence="5">
    <location>
        <begin position="31"/>
        <end position="300"/>
    </location>
</feature>
<keyword evidence="8" id="KW-1185">Reference proteome</keyword>
<evidence type="ECO:0000256" key="4">
    <source>
        <dbReference type="RuleBase" id="RU003719"/>
    </source>
</evidence>
<evidence type="ECO:0000313" key="8">
    <source>
        <dbReference type="Proteomes" id="UP000275356"/>
    </source>
</evidence>
<protein>
    <submittedName>
        <fullName evidence="7">Phosphoglycerate dehydrogenase-like enzyme</fullName>
    </submittedName>
</protein>
<organism evidence="7 8">
    <name type="scientific">Salana multivorans</name>
    <dbReference type="NCBI Taxonomy" id="120377"/>
    <lineage>
        <taxon>Bacteria</taxon>
        <taxon>Bacillati</taxon>
        <taxon>Actinomycetota</taxon>
        <taxon>Actinomycetes</taxon>
        <taxon>Micrococcales</taxon>
        <taxon>Beutenbergiaceae</taxon>
        <taxon>Salana</taxon>
    </lineage>
</organism>
<dbReference type="SUPFAM" id="SSF52283">
    <property type="entry name" value="Formate/glycerate dehydrogenase catalytic domain-like"/>
    <property type="match status" value="1"/>
</dbReference>
<dbReference type="InterPro" id="IPR006139">
    <property type="entry name" value="D-isomer_2_OHA_DH_cat_dom"/>
</dbReference>
<dbReference type="Proteomes" id="UP000275356">
    <property type="component" value="Unassembled WGS sequence"/>
</dbReference>
<dbReference type="AlphaFoldDB" id="A0A3N2D8X5"/>
<dbReference type="InterPro" id="IPR006140">
    <property type="entry name" value="D-isomer_DH_NAD-bd"/>
</dbReference>
<dbReference type="InterPro" id="IPR036291">
    <property type="entry name" value="NAD(P)-bd_dom_sf"/>
</dbReference>
<keyword evidence="2 4" id="KW-0560">Oxidoreductase</keyword>
<evidence type="ECO:0000259" key="5">
    <source>
        <dbReference type="Pfam" id="PF00389"/>
    </source>
</evidence>
<name>A0A3N2D8X5_9MICO</name>
<dbReference type="OrthoDB" id="4324715at2"/>
<dbReference type="SUPFAM" id="SSF51735">
    <property type="entry name" value="NAD(P)-binding Rossmann-fold domains"/>
    <property type="match status" value="1"/>
</dbReference>
<feature type="domain" description="D-isomer specific 2-hydroxyacid dehydrogenase NAD-binding" evidence="6">
    <location>
        <begin position="101"/>
        <end position="269"/>
    </location>
</feature>
<gene>
    <name evidence="7" type="ORF">EDD28_0799</name>
</gene>
<dbReference type="Gene3D" id="3.40.50.720">
    <property type="entry name" value="NAD(P)-binding Rossmann-like Domain"/>
    <property type="match status" value="2"/>
</dbReference>
<accession>A0A3N2D8X5</accession>
<comment type="similarity">
    <text evidence="1 4">Belongs to the D-isomer specific 2-hydroxyacid dehydrogenase family.</text>
</comment>
<evidence type="ECO:0000256" key="2">
    <source>
        <dbReference type="ARBA" id="ARBA00023002"/>
    </source>
</evidence>
<dbReference type="PANTHER" id="PTHR43333:SF1">
    <property type="entry name" value="D-ISOMER SPECIFIC 2-HYDROXYACID DEHYDROGENASE NAD-BINDING DOMAIN-CONTAINING PROTEIN"/>
    <property type="match status" value="1"/>
</dbReference>
<sequence>MTPPVPVHLAPTDVPEYRRAIAAGGGEVVDAPHARVLVWSIHREPEALARTLERCPRVEWVMLPSAGVDRFLAAGVLDPSLTWVSAKGVYARPVAEHALTLTLALLRSIRERARAESWGVKRGRTLFGSRVLVIGGGGIARELAALLVPFGVHLTVCRRTPDPVAFAHATIAPDRVAEHVGDADVVVVAVPLSDATRGMVDADLLARMKESSVLVNVGRGAVVVTDDLVDALAAGTIAGAGLDVTDPEPLPDGHPLWSQELALITPHTANTHEMNVPLFADRIVENLERYAAGRRPRGLVDVAAGY</sequence>
<dbReference type="GO" id="GO:0051287">
    <property type="term" value="F:NAD binding"/>
    <property type="evidence" value="ECO:0007669"/>
    <property type="project" value="InterPro"/>
</dbReference>
<evidence type="ECO:0000256" key="3">
    <source>
        <dbReference type="ARBA" id="ARBA00023027"/>
    </source>
</evidence>
<reference evidence="7 8" key="1">
    <citation type="submission" date="2018-11" db="EMBL/GenBank/DDBJ databases">
        <title>Sequencing the genomes of 1000 actinobacteria strains.</title>
        <authorList>
            <person name="Klenk H.-P."/>
        </authorList>
    </citation>
    <scope>NUCLEOTIDE SEQUENCE [LARGE SCALE GENOMIC DNA]</scope>
    <source>
        <strain evidence="7 8">DSM 13521</strain>
    </source>
</reference>
<proteinExistence type="inferred from homology"/>
<evidence type="ECO:0000313" key="7">
    <source>
        <dbReference type="EMBL" id="ROR96220.1"/>
    </source>
</evidence>
<dbReference type="Pfam" id="PF02826">
    <property type="entry name" value="2-Hacid_dh_C"/>
    <property type="match status" value="1"/>
</dbReference>
<evidence type="ECO:0000256" key="1">
    <source>
        <dbReference type="ARBA" id="ARBA00005854"/>
    </source>
</evidence>
<dbReference type="RefSeq" id="WP_123738434.1">
    <property type="nucleotide sequence ID" value="NZ_RKHQ01000001.1"/>
</dbReference>
<dbReference type="GO" id="GO:0016616">
    <property type="term" value="F:oxidoreductase activity, acting on the CH-OH group of donors, NAD or NADP as acceptor"/>
    <property type="evidence" value="ECO:0007669"/>
    <property type="project" value="InterPro"/>
</dbReference>
<evidence type="ECO:0000259" key="6">
    <source>
        <dbReference type="Pfam" id="PF02826"/>
    </source>
</evidence>